<dbReference type="PANTHER" id="PTHR35318">
    <property type="entry name" value="BNAA10G08410D PROTEIN"/>
    <property type="match status" value="1"/>
</dbReference>
<feature type="region of interest" description="Disordered" evidence="1">
    <location>
        <begin position="30"/>
        <end position="121"/>
    </location>
</feature>
<evidence type="ECO:0000313" key="3">
    <source>
        <dbReference type="Proteomes" id="UP001341840"/>
    </source>
</evidence>
<gene>
    <name evidence="2" type="ORF">PIB30_051400</name>
</gene>
<dbReference type="EMBL" id="JASCZI010151398">
    <property type="protein sequence ID" value="MED6172579.1"/>
    <property type="molecule type" value="Genomic_DNA"/>
</dbReference>
<organism evidence="2 3">
    <name type="scientific">Stylosanthes scabra</name>
    <dbReference type="NCBI Taxonomy" id="79078"/>
    <lineage>
        <taxon>Eukaryota</taxon>
        <taxon>Viridiplantae</taxon>
        <taxon>Streptophyta</taxon>
        <taxon>Embryophyta</taxon>
        <taxon>Tracheophyta</taxon>
        <taxon>Spermatophyta</taxon>
        <taxon>Magnoliopsida</taxon>
        <taxon>eudicotyledons</taxon>
        <taxon>Gunneridae</taxon>
        <taxon>Pentapetalae</taxon>
        <taxon>rosids</taxon>
        <taxon>fabids</taxon>
        <taxon>Fabales</taxon>
        <taxon>Fabaceae</taxon>
        <taxon>Papilionoideae</taxon>
        <taxon>50 kb inversion clade</taxon>
        <taxon>dalbergioids sensu lato</taxon>
        <taxon>Dalbergieae</taxon>
        <taxon>Pterocarpus clade</taxon>
        <taxon>Stylosanthes</taxon>
    </lineage>
</organism>
<accession>A0ABU6VG98</accession>
<reference evidence="2 3" key="1">
    <citation type="journal article" date="2023" name="Plants (Basel)">
        <title>Bridging the Gap: Combining Genomics and Transcriptomics Approaches to Understand Stylosanthes scabra, an Orphan Legume from the Brazilian Caatinga.</title>
        <authorList>
            <person name="Ferreira-Neto J.R.C."/>
            <person name="da Silva M.D."/>
            <person name="Binneck E."/>
            <person name="de Melo N.F."/>
            <person name="da Silva R.H."/>
            <person name="de Melo A.L.T.M."/>
            <person name="Pandolfi V."/>
            <person name="Bustamante F.O."/>
            <person name="Brasileiro-Vidal A.C."/>
            <person name="Benko-Iseppon A.M."/>
        </authorList>
    </citation>
    <scope>NUCLEOTIDE SEQUENCE [LARGE SCALE GENOMIC DNA]</scope>
    <source>
        <tissue evidence="2">Leaves</tissue>
    </source>
</reference>
<feature type="compositionally biased region" description="Basic residues" evidence="1">
    <location>
        <begin position="47"/>
        <end position="60"/>
    </location>
</feature>
<evidence type="ECO:0000256" key="1">
    <source>
        <dbReference type="SAM" id="MobiDB-lite"/>
    </source>
</evidence>
<sequence length="154" mass="16850">MKYLLELVTCCASLTFHADDEKSLVLPATPTPSPATSHVAINNSHGSRTRRRVKRPKKKNGGPDWRPSLGAISEDNTSTETMPPPPVRDGRRRSTSMVVSGRDVKRKSNSGGRGIVVPPVNSVNVHPRSRSDGYYRQATIPTIIPPFSASPFMF</sequence>
<name>A0ABU6VG98_9FABA</name>
<keyword evidence="3" id="KW-1185">Reference proteome</keyword>
<evidence type="ECO:0000313" key="2">
    <source>
        <dbReference type="EMBL" id="MED6172579.1"/>
    </source>
</evidence>
<protein>
    <submittedName>
        <fullName evidence="2">Uncharacterized protein</fullName>
    </submittedName>
</protein>
<dbReference type="Proteomes" id="UP001341840">
    <property type="component" value="Unassembled WGS sequence"/>
</dbReference>
<comment type="caution">
    <text evidence="2">The sequence shown here is derived from an EMBL/GenBank/DDBJ whole genome shotgun (WGS) entry which is preliminary data.</text>
</comment>
<dbReference type="PANTHER" id="PTHR35318:SF2">
    <property type="entry name" value="OS08G0138900 PROTEIN"/>
    <property type="match status" value="1"/>
</dbReference>
<proteinExistence type="predicted"/>